<name>A0ABR1XUZ7_9PEZI</name>
<accession>A0ABR1XUZ7</accession>
<reference evidence="2 3" key="1">
    <citation type="journal article" date="2022" name="G3 (Bethesda)">
        <title>Enemy or ally: a genomic approach to elucidate the lifestyle of Phyllosticta citrichinaensis.</title>
        <authorList>
            <person name="Buijs V.A."/>
            <person name="Groenewald J.Z."/>
            <person name="Haridas S."/>
            <person name="LaButti K.M."/>
            <person name="Lipzen A."/>
            <person name="Martin F.M."/>
            <person name="Barry K."/>
            <person name="Grigoriev I.V."/>
            <person name="Crous P.W."/>
            <person name="Seidl M.F."/>
        </authorList>
    </citation>
    <scope>NUCLEOTIDE SEQUENCE [LARGE SCALE GENOMIC DNA]</scope>
    <source>
        <strain evidence="2 3">CBS 129764</strain>
    </source>
</reference>
<feature type="transmembrane region" description="Helical" evidence="1">
    <location>
        <begin position="12"/>
        <end position="29"/>
    </location>
</feature>
<sequence length="163" mass="18272">MATKRSYMRAKWGVYTGSFVLSLTSSFYYKIHPRHGLLCFLSGLFSRRNFSPWIFVLDNNMGSGTGTGRRGRGLSHQWARSMGPGSSPPSPHHHHHTTIITTTSTITIWAEIFFCRLKFFLSLLSSSLRGGLGWASFATCVISTYHPAPHHDHYGRPPAQGPY</sequence>
<gene>
    <name evidence="2" type="ORF">IWX90DRAFT_434433</name>
</gene>
<protein>
    <submittedName>
        <fullName evidence="2">Uncharacterized protein</fullName>
    </submittedName>
</protein>
<evidence type="ECO:0000313" key="3">
    <source>
        <dbReference type="Proteomes" id="UP001456524"/>
    </source>
</evidence>
<comment type="caution">
    <text evidence="2">The sequence shown here is derived from an EMBL/GenBank/DDBJ whole genome shotgun (WGS) entry which is preliminary data.</text>
</comment>
<dbReference type="EMBL" id="JBBWUH010000005">
    <property type="protein sequence ID" value="KAK8167005.1"/>
    <property type="molecule type" value="Genomic_DNA"/>
</dbReference>
<dbReference type="Proteomes" id="UP001456524">
    <property type="component" value="Unassembled WGS sequence"/>
</dbReference>
<evidence type="ECO:0000256" key="1">
    <source>
        <dbReference type="SAM" id="Phobius"/>
    </source>
</evidence>
<organism evidence="2 3">
    <name type="scientific">Phyllosticta citrichinensis</name>
    <dbReference type="NCBI Taxonomy" id="1130410"/>
    <lineage>
        <taxon>Eukaryota</taxon>
        <taxon>Fungi</taxon>
        <taxon>Dikarya</taxon>
        <taxon>Ascomycota</taxon>
        <taxon>Pezizomycotina</taxon>
        <taxon>Dothideomycetes</taxon>
        <taxon>Dothideomycetes incertae sedis</taxon>
        <taxon>Botryosphaeriales</taxon>
        <taxon>Phyllostictaceae</taxon>
        <taxon>Phyllosticta</taxon>
    </lineage>
</organism>
<proteinExistence type="predicted"/>
<evidence type="ECO:0000313" key="2">
    <source>
        <dbReference type="EMBL" id="KAK8167005.1"/>
    </source>
</evidence>
<keyword evidence="1" id="KW-0472">Membrane</keyword>
<keyword evidence="1" id="KW-0812">Transmembrane</keyword>
<keyword evidence="1" id="KW-1133">Transmembrane helix</keyword>
<keyword evidence="3" id="KW-1185">Reference proteome</keyword>